<comment type="function">
    <text evidence="13">Required for proper chromosome segregation during mitosis and error-free mitotic progression.</text>
</comment>
<keyword evidence="6" id="KW-0158">Chromosome</keyword>
<keyword evidence="10" id="KW-0164">Citrullination</keyword>
<dbReference type="WBParaSite" id="MBELARI_LOCUS11763">
    <property type="protein sequence ID" value="MBELARI_LOCUS11763"/>
    <property type="gene ID" value="MBELARI_LOCUS11763"/>
</dbReference>
<keyword evidence="9" id="KW-0597">Phosphoprotein</keyword>
<comment type="function">
    <text evidence="1">Involved in nucleolar integrity and required for processing of the pre-rRNA for the 60S ribosome subunit.</text>
</comment>
<name>A0AAF3ECS4_9BILA</name>
<dbReference type="AlphaFoldDB" id="A0AAF3ECS4"/>
<comment type="similarity">
    <text evidence="4">Belongs to the CGR1 family.</text>
</comment>
<evidence type="ECO:0000256" key="14">
    <source>
        <dbReference type="SAM" id="MobiDB-lite"/>
    </source>
</evidence>
<feature type="region of interest" description="Disordered" evidence="14">
    <location>
        <begin position="1"/>
        <end position="37"/>
    </location>
</feature>
<dbReference type="PANTHER" id="PTHR13557">
    <property type="entry name" value="COILED-COIL DOMAIN-CONTAINING PROTEIN 86"/>
    <property type="match status" value="1"/>
</dbReference>
<evidence type="ECO:0000313" key="15">
    <source>
        <dbReference type="Proteomes" id="UP000887575"/>
    </source>
</evidence>
<evidence type="ECO:0000256" key="9">
    <source>
        <dbReference type="ARBA" id="ARBA00022553"/>
    </source>
</evidence>
<dbReference type="InterPro" id="IPR026570">
    <property type="entry name" value="CCDC86"/>
</dbReference>
<feature type="compositionally biased region" description="Polar residues" evidence="14">
    <location>
        <begin position="1"/>
        <end position="11"/>
    </location>
</feature>
<reference evidence="16" key="1">
    <citation type="submission" date="2024-02" db="UniProtKB">
        <authorList>
            <consortium name="WormBaseParasite"/>
        </authorList>
    </citation>
    <scope>IDENTIFICATION</scope>
</reference>
<protein>
    <recommendedName>
        <fullName evidence="5">Coiled-coil domain-containing protein 86</fullName>
    </recommendedName>
</protein>
<evidence type="ECO:0000256" key="8">
    <source>
        <dbReference type="ARBA" id="ARBA00022552"/>
    </source>
</evidence>
<evidence type="ECO:0000256" key="12">
    <source>
        <dbReference type="ARBA" id="ARBA00023242"/>
    </source>
</evidence>
<evidence type="ECO:0000256" key="11">
    <source>
        <dbReference type="ARBA" id="ARBA00023054"/>
    </source>
</evidence>
<organism evidence="15 16">
    <name type="scientific">Mesorhabditis belari</name>
    <dbReference type="NCBI Taxonomy" id="2138241"/>
    <lineage>
        <taxon>Eukaryota</taxon>
        <taxon>Metazoa</taxon>
        <taxon>Ecdysozoa</taxon>
        <taxon>Nematoda</taxon>
        <taxon>Chromadorea</taxon>
        <taxon>Rhabditida</taxon>
        <taxon>Rhabditina</taxon>
        <taxon>Rhabditomorpha</taxon>
        <taxon>Rhabditoidea</taxon>
        <taxon>Rhabditidae</taxon>
        <taxon>Mesorhabditinae</taxon>
        <taxon>Mesorhabditis</taxon>
    </lineage>
</organism>
<dbReference type="InterPro" id="IPR005579">
    <property type="entry name" value="Cgr1-like"/>
</dbReference>
<dbReference type="Proteomes" id="UP000887575">
    <property type="component" value="Unassembled WGS sequence"/>
</dbReference>
<dbReference type="Pfam" id="PF03879">
    <property type="entry name" value="Cgr1"/>
    <property type="match status" value="1"/>
</dbReference>
<dbReference type="PANTHER" id="PTHR13557:SF1">
    <property type="entry name" value="COILED-COIL DOMAIN-CONTAINING PROTEIN 86"/>
    <property type="match status" value="1"/>
</dbReference>
<evidence type="ECO:0000313" key="16">
    <source>
        <dbReference type="WBParaSite" id="MBELARI_LOCUS11763"/>
    </source>
</evidence>
<dbReference type="GO" id="GO:0005694">
    <property type="term" value="C:chromosome"/>
    <property type="evidence" value="ECO:0007669"/>
    <property type="project" value="UniProtKB-SubCell"/>
</dbReference>
<proteinExistence type="inferred from homology"/>
<evidence type="ECO:0000256" key="10">
    <source>
        <dbReference type="ARBA" id="ARBA00022934"/>
    </source>
</evidence>
<dbReference type="GO" id="GO:0006364">
    <property type="term" value="P:rRNA processing"/>
    <property type="evidence" value="ECO:0007669"/>
    <property type="project" value="UniProtKB-KW"/>
</dbReference>
<evidence type="ECO:0000256" key="13">
    <source>
        <dbReference type="ARBA" id="ARBA00093307"/>
    </source>
</evidence>
<keyword evidence="12" id="KW-0539">Nucleus</keyword>
<keyword evidence="8" id="KW-0698">rRNA processing</keyword>
<accession>A0AAF3ECS4</accession>
<evidence type="ECO:0000256" key="2">
    <source>
        <dbReference type="ARBA" id="ARBA00004286"/>
    </source>
</evidence>
<keyword evidence="7" id="KW-0690">Ribosome biogenesis</keyword>
<evidence type="ECO:0000256" key="6">
    <source>
        <dbReference type="ARBA" id="ARBA00022454"/>
    </source>
</evidence>
<evidence type="ECO:0000256" key="7">
    <source>
        <dbReference type="ARBA" id="ARBA00022517"/>
    </source>
</evidence>
<evidence type="ECO:0000256" key="3">
    <source>
        <dbReference type="ARBA" id="ARBA00004604"/>
    </source>
</evidence>
<evidence type="ECO:0000256" key="1">
    <source>
        <dbReference type="ARBA" id="ARBA00004090"/>
    </source>
</evidence>
<comment type="subcellular location">
    <subcellularLocation>
        <location evidence="2">Chromosome</location>
    </subcellularLocation>
    <subcellularLocation>
        <location evidence="3">Nucleus</location>
        <location evidence="3">Nucleolus</location>
    </subcellularLocation>
</comment>
<evidence type="ECO:0000256" key="4">
    <source>
        <dbReference type="ARBA" id="ARBA00007869"/>
    </source>
</evidence>
<dbReference type="GO" id="GO:0005730">
    <property type="term" value="C:nucleolus"/>
    <property type="evidence" value="ECO:0007669"/>
    <property type="project" value="UniProtKB-SubCell"/>
</dbReference>
<keyword evidence="11" id="KW-0175">Coiled coil</keyword>
<feature type="region of interest" description="Disordered" evidence="14">
    <location>
        <begin position="72"/>
        <end position="98"/>
    </location>
</feature>
<evidence type="ECO:0000256" key="5">
    <source>
        <dbReference type="ARBA" id="ARBA00016738"/>
    </source>
</evidence>
<sequence>MEVEPSNSTQEAENEGAAPVRGMPKSGRWWKETKKPKNTINKVKPLHSSWEKKMTQRAQKAQVKLLQQEIRDKLTQEKQDKIERKKEHEERRKENARKAEIVQVIRKTEKLKKMKKKQLRKVEKRDVT</sequence>
<keyword evidence="15" id="KW-1185">Reference proteome</keyword>